<accession>A0A1U7JDP3</accession>
<dbReference type="InterPro" id="IPR016181">
    <property type="entry name" value="Acyl_CoA_acyltransferase"/>
</dbReference>
<dbReference type="Pfam" id="PF00583">
    <property type="entry name" value="Acetyltransf_1"/>
    <property type="match status" value="1"/>
</dbReference>
<keyword evidence="1" id="KW-0808">Transferase</keyword>
<name>A0A1U7JDP3_9HYPH</name>
<dbReference type="PANTHER" id="PTHR43877:SF2">
    <property type="entry name" value="AMINOALKYLPHOSPHONATE N-ACETYLTRANSFERASE-RELATED"/>
    <property type="match status" value="1"/>
</dbReference>
<comment type="caution">
    <text evidence="4">The sequence shown here is derived from an EMBL/GenBank/DDBJ whole genome shotgun (WGS) entry which is preliminary data.</text>
</comment>
<dbReference type="PROSITE" id="PS51186">
    <property type="entry name" value="GNAT"/>
    <property type="match status" value="1"/>
</dbReference>
<feature type="domain" description="N-acetyltransferase" evidence="3">
    <location>
        <begin position="1"/>
        <end position="132"/>
    </location>
</feature>
<dbReference type="InterPro" id="IPR000182">
    <property type="entry name" value="GNAT_dom"/>
</dbReference>
<sequence length="132" mass="14405">MNAGAVGARAALEGQDLAPYQDAFKAILDAPEVDIYVAVDADGQVLATYQLTIEKGLAFQGRPRASIESMHTRADQRGQGLGAALVAHAKKLAREKGCCLLQLTSNAQREDAHRFYQRQGFEQTHLGFKFML</sequence>
<dbReference type="SUPFAM" id="SSF55729">
    <property type="entry name" value="Acyl-CoA N-acyltransferases (Nat)"/>
    <property type="match status" value="1"/>
</dbReference>
<organism evidence="4 5">
    <name type="scientific">Pseudovibrio exalbescens</name>
    <dbReference type="NCBI Taxonomy" id="197461"/>
    <lineage>
        <taxon>Bacteria</taxon>
        <taxon>Pseudomonadati</taxon>
        <taxon>Pseudomonadota</taxon>
        <taxon>Alphaproteobacteria</taxon>
        <taxon>Hyphomicrobiales</taxon>
        <taxon>Stappiaceae</taxon>
        <taxon>Pseudovibrio</taxon>
    </lineage>
</organism>
<proteinExistence type="predicted"/>
<dbReference type="EMBL" id="LVVZ01000032">
    <property type="protein sequence ID" value="OKL42876.1"/>
    <property type="molecule type" value="Genomic_DNA"/>
</dbReference>
<keyword evidence="5" id="KW-1185">Reference proteome</keyword>
<evidence type="ECO:0000313" key="5">
    <source>
        <dbReference type="Proteomes" id="UP000185783"/>
    </source>
</evidence>
<dbReference type="Proteomes" id="UP000185783">
    <property type="component" value="Unassembled WGS sequence"/>
</dbReference>
<evidence type="ECO:0000313" key="4">
    <source>
        <dbReference type="EMBL" id="OKL42876.1"/>
    </source>
</evidence>
<dbReference type="CDD" id="cd04301">
    <property type="entry name" value="NAT_SF"/>
    <property type="match status" value="1"/>
</dbReference>
<dbReference type="Gene3D" id="3.40.630.30">
    <property type="match status" value="1"/>
</dbReference>
<evidence type="ECO:0000256" key="2">
    <source>
        <dbReference type="ARBA" id="ARBA00023315"/>
    </source>
</evidence>
<evidence type="ECO:0000256" key="1">
    <source>
        <dbReference type="ARBA" id="ARBA00022679"/>
    </source>
</evidence>
<dbReference type="PANTHER" id="PTHR43877">
    <property type="entry name" value="AMINOALKYLPHOSPHONATE N-ACETYLTRANSFERASE-RELATED-RELATED"/>
    <property type="match status" value="1"/>
</dbReference>
<gene>
    <name evidence="4" type="ORF">A3843_17015</name>
</gene>
<dbReference type="GO" id="GO:0016747">
    <property type="term" value="F:acyltransferase activity, transferring groups other than amino-acyl groups"/>
    <property type="evidence" value="ECO:0007669"/>
    <property type="project" value="InterPro"/>
</dbReference>
<dbReference type="STRING" id="197461.A3843_17015"/>
<dbReference type="InterPro" id="IPR050832">
    <property type="entry name" value="Bact_Acetyltransf"/>
</dbReference>
<reference evidence="4 5" key="1">
    <citation type="submission" date="2016-03" db="EMBL/GenBank/DDBJ databases">
        <title>Genome sequence of Nesiotobacter sp. nov., a moderately halophilic alphaproteobacterium isolated from the Yellow Sea, China.</title>
        <authorList>
            <person name="Zhang G."/>
            <person name="Zhang R."/>
        </authorList>
    </citation>
    <scope>NUCLEOTIDE SEQUENCE [LARGE SCALE GENOMIC DNA]</scope>
    <source>
        <strain evidence="4 5">WB1-6</strain>
    </source>
</reference>
<dbReference type="AlphaFoldDB" id="A0A1U7JDP3"/>
<evidence type="ECO:0000259" key="3">
    <source>
        <dbReference type="PROSITE" id="PS51186"/>
    </source>
</evidence>
<keyword evidence="2" id="KW-0012">Acyltransferase</keyword>
<protein>
    <submittedName>
        <fullName evidence="4">Aromatic pathway regulator</fullName>
    </submittedName>
</protein>